<dbReference type="InterPro" id="IPR019775">
    <property type="entry name" value="WD40_repeat_CS"/>
</dbReference>
<protein>
    <recommendedName>
        <fullName evidence="6">NLE domain-containing protein</fullName>
    </recommendedName>
</protein>
<dbReference type="PROSITE" id="PS50082">
    <property type="entry name" value="WD_REPEATS_2"/>
    <property type="match status" value="4"/>
</dbReference>
<evidence type="ECO:0000256" key="5">
    <source>
        <dbReference type="PROSITE-ProRule" id="PRU00221"/>
    </source>
</evidence>
<proteinExistence type="predicted"/>
<evidence type="ECO:0000256" key="3">
    <source>
        <dbReference type="ARBA" id="ARBA00022737"/>
    </source>
</evidence>
<organism evidence="7 8">
    <name type="scientific">Necator americanus</name>
    <name type="common">Human hookworm</name>
    <dbReference type="NCBI Taxonomy" id="51031"/>
    <lineage>
        <taxon>Eukaryota</taxon>
        <taxon>Metazoa</taxon>
        <taxon>Ecdysozoa</taxon>
        <taxon>Nematoda</taxon>
        <taxon>Chromadorea</taxon>
        <taxon>Rhabditida</taxon>
        <taxon>Rhabditina</taxon>
        <taxon>Rhabditomorpha</taxon>
        <taxon>Strongyloidea</taxon>
        <taxon>Ancylostomatidae</taxon>
        <taxon>Bunostominae</taxon>
        <taxon>Necator</taxon>
    </lineage>
</organism>
<dbReference type="SUPFAM" id="SSF50978">
    <property type="entry name" value="WD40 repeat-like"/>
    <property type="match status" value="1"/>
</dbReference>
<evidence type="ECO:0000256" key="1">
    <source>
        <dbReference type="ARBA" id="ARBA00004604"/>
    </source>
</evidence>
<evidence type="ECO:0000313" key="8">
    <source>
        <dbReference type="Proteomes" id="UP001303046"/>
    </source>
</evidence>
<dbReference type="PANTHER" id="PTHR19855:SF11">
    <property type="entry name" value="RIBOSOME BIOGENESIS PROTEIN WDR12"/>
    <property type="match status" value="1"/>
</dbReference>
<evidence type="ECO:0000256" key="2">
    <source>
        <dbReference type="ARBA" id="ARBA00022574"/>
    </source>
</evidence>
<dbReference type="PROSITE" id="PS00678">
    <property type="entry name" value="WD_REPEATS_1"/>
    <property type="match status" value="2"/>
</dbReference>
<dbReference type="Proteomes" id="UP001303046">
    <property type="component" value="Unassembled WGS sequence"/>
</dbReference>
<dbReference type="EMBL" id="JAVFWL010000001">
    <property type="protein sequence ID" value="KAK6729363.1"/>
    <property type="molecule type" value="Genomic_DNA"/>
</dbReference>
<gene>
    <name evidence="7" type="primary">Necator_chrI.g2553</name>
    <name evidence="7" type="ORF">RB195_006425</name>
</gene>
<comment type="caution">
    <text evidence="7">The sequence shown here is derived from an EMBL/GenBank/DDBJ whole genome shotgun (WGS) entry which is preliminary data.</text>
</comment>
<dbReference type="PANTHER" id="PTHR19855">
    <property type="entry name" value="WD40 REPEAT PROTEIN 12, 37"/>
    <property type="match status" value="1"/>
</dbReference>
<sequence>MLEKSDEFLPADDVGYVQVSFFSEEEKLKNISTAVFDVPLSATYENLNALVNKTISTLQDDWIEKRFELLIGETFVRSSLAEFIEEHDVDTERVLKIECILGKEAPHAVQDIAAPDWVSSIEISSGHIFSTTYSGEIVVINREGKKVLESHRDKGSAYKCGVLLGNEKEPKKLEDQRIVVGGENQVITLFEVESGTLVPKTLFRGHERSVESLDANPDCSRLVSGAFDSTIKVWNLESDEDTVFDKTTNKDKHAKKRKENFITKVPMVTLAGHKDAVVALKWCMWNNNQVVSASWDHSITVWDLQLAGEVSRIRGSKAFTSIDVNKKSGLVISSSTDAVPRLYDPRSHDGSVVKQSFIGHTGWVTCVRWSPDDDSCFVSSSFDKSLKIWDVRSSKTSLFDLYGHEDRVLCCTWSGSLIASGSADSTVKVYATP</sequence>
<dbReference type="Pfam" id="PF08154">
    <property type="entry name" value="NLE"/>
    <property type="match status" value="1"/>
</dbReference>
<dbReference type="Gene3D" id="2.130.10.10">
    <property type="entry name" value="YVTN repeat-like/Quinoprotein amine dehydrogenase"/>
    <property type="match status" value="2"/>
</dbReference>
<reference evidence="7 8" key="1">
    <citation type="submission" date="2023-08" db="EMBL/GenBank/DDBJ databases">
        <title>A Necator americanus chromosomal reference genome.</title>
        <authorList>
            <person name="Ilik V."/>
            <person name="Petrzelkova K.J."/>
            <person name="Pardy F."/>
            <person name="Fuh T."/>
            <person name="Niatou-Singa F.S."/>
            <person name="Gouil Q."/>
            <person name="Baker L."/>
            <person name="Ritchie M.E."/>
            <person name="Jex A.R."/>
            <person name="Gazzola D."/>
            <person name="Li H."/>
            <person name="Toshio Fujiwara R."/>
            <person name="Zhan B."/>
            <person name="Aroian R.V."/>
            <person name="Pafco B."/>
            <person name="Schwarz E.M."/>
        </authorList>
    </citation>
    <scope>NUCLEOTIDE SEQUENCE [LARGE SCALE GENOMIC DNA]</scope>
    <source>
        <strain evidence="7 8">Aroian</strain>
        <tissue evidence="7">Whole animal</tissue>
    </source>
</reference>
<accession>A0ABR1BWB3</accession>
<dbReference type="SMART" id="SM00320">
    <property type="entry name" value="WD40"/>
    <property type="match status" value="5"/>
</dbReference>
<dbReference type="CDD" id="cd00200">
    <property type="entry name" value="WD40"/>
    <property type="match status" value="1"/>
</dbReference>
<keyword evidence="4" id="KW-0539">Nucleus</keyword>
<dbReference type="Pfam" id="PF00400">
    <property type="entry name" value="WD40"/>
    <property type="match status" value="4"/>
</dbReference>
<feature type="repeat" description="WD" evidence="5">
    <location>
        <begin position="270"/>
        <end position="312"/>
    </location>
</feature>
<feature type="repeat" description="WD" evidence="5">
    <location>
        <begin position="203"/>
        <end position="244"/>
    </location>
</feature>
<feature type="repeat" description="WD" evidence="5">
    <location>
        <begin position="357"/>
        <end position="399"/>
    </location>
</feature>
<dbReference type="InterPro" id="IPR036322">
    <property type="entry name" value="WD40_repeat_dom_sf"/>
</dbReference>
<name>A0ABR1BWB3_NECAM</name>
<evidence type="ECO:0000313" key="7">
    <source>
        <dbReference type="EMBL" id="KAK6729363.1"/>
    </source>
</evidence>
<evidence type="ECO:0000256" key="4">
    <source>
        <dbReference type="ARBA" id="ARBA00023242"/>
    </source>
</evidence>
<feature type="domain" description="NLE" evidence="6">
    <location>
        <begin position="17"/>
        <end position="84"/>
    </location>
</feature>
<dbReference type="PROSITE" id="PS50294">
    <property type="entry name" value="WD_REPEATS_REGION"/>
    <property type="match status" value="4"/>
</dbReference>
<dbReference type="InterPro" id="IPR020472">
    <property type="entry name" value="WD40_PAC1"/>
</dbReference>
<dbReference type="InterPro" id="IPR015943">
    <property type="entry name" value="WD40/YVTN_repeat-like_dom_sf"/>
</dbReference>
<feature type="repeat" description="WD" evidence="5">
    <location>
        <begin position="401"/>
        <end position="433"/>
    </location>
</feature>
<evidence type="ECO:0000259" key="6">
    <source>
        <dbReference type="Pfam" id="PF08154"/>
    </source>
</evidence>
<comment type="subcellular location">
    <subcellularLocation>
        <location evidence="1">Nucleus</location>
        <location evidence="1">Nucleolus</location>
    </subcellularLocation>
</comment>
<keyword evidence="8" id="KW-1185">Reference proteome</keyword>
<dbReference type="InterPro" id="IPR001680">
    <property type="entry name" value="WD40_rpt"/>
</dbReference>
<keyword evidence="2 5" id="KW-0853">WD repeat</keyword>
<dbReference type="InterPro" id="IPR012972">
    <property type="entry name" value="NLE"/>
</dbReference>
<keyword evidence="3" id="KW-0677">Repeat</keyword>
<dbReference type="PRINTS" id="PR00320">
    <property type="entry name" value="GPROTEINBRPT"/>
</dbReference>